<feature type="compositionally biased region" description="Basic and acidic residues" evidence="3">
    <location>
        <begin position="553"/>
        <end position="564"/>
    </location>
</feature>
<dbReference type="GO" id="GO:0008017">
    <property type="term" value="F:microtubule binding"/>
    <property type="evidence" value="ECO:0007669"/>
    <property type="project" value="TreeGrafter"/>
</dbReference>
<dbReference type="GO" id="GO:0001578">
    <property type="term" value="P:microtubule bundle formation"/>
    <property type="evidence" value="ECO:0007669"/>
    <property type="project" value="TreeGrafter"/>
</dbReference>
<gene>
    <name evidence="5" type="primary">ccser2a</name>
</gene>
<evidence type="ECO:0000313" key="4">
    <source>
        <dbReference type="Proteomes" id="UP000808372"/>
    </source>
</evidence>
<dbReference type="RefSeq" id="XP_038816698.1">
    <property type="nucleotide sequence ID" value="XM_038960770.1"/>
</dbReference>
<feature type="compositionally biased region" description="Polar residues" evidence="3">
    <location>
        <begin position="770"/>
        <end position="784"/>
    </location>
</feature>
<feature type="compositionally biased region" description="Low complexity" evidence="3">
    <location>
        <begin position="114"/>
        <end position="125"/>
    </location>
</feature>
<evidence type="ECO:0000256" key="1">
    <source>
        <dbReference type="ARBA" id="ARBA00010949"/>
    </source>
</evidence>
<dbReference type="GeneID" id="120017798"/>
<accession>A0A8U0P2B7</accession>
<feature type="region of interest" description="Disordered" evidence="3">
    <location>
        <begin position="464"/>
        <end position="487"/>
    </location>
</feature>
<comment type="similarity">
    <text evidence="1">Belongs to the CCSER family.</text>
</comment>
<feature type="region of interest" description="Disordered" evidence="3">
    <location>
        <begin position="323"/>
        <end position="423"/>
    </location>
</feature>
<feature type="compositionally biased region" description="Basic and acidic residues" evidence="3">
    <location>
        <begin position="723"/>
        <end position="734"/>
    </location>
</feature>
<dbReference type="CTD" id="793969"/>
<reference evidence="5" key="1">
    <citation type="submission" date="2025-08" db="UniProtKB">
        <authorList>
            <consortium name="RefSeq"/>
        </authorList>
    </citation>
    <scope>IDENTIFICATION</scope>
    <source>
        <tissue evidence="5">White muscle</tissue>
    </source>
</reference>
<keyword evidence="4" id="KW-1185">Reference proteome</keyword>
<feature type="compositionally biased region" description="Low complexity" evidence="3">
    <location>
        <begin position="466"/>
        <end position="479"/>
    </location>
</feature>
<keyword evidence="2" id="KW-0175">Coiled coil</keyword>
<feature type="compositionally biased region" description="Polar residues" evidence="3">
    <location>
        <begin position="24"/>
        <end position="44"/>
    </location>
</feature>
<dbReference type="Proteomes" id="UP000808372">
    <property type="component" value="Chromosome 22"/>
</dbReference>
<dbReference type="PANTHER" id="PTHR22461">
    <property type="entry name" value="SERINE-RICH COILED-COIL DOMAIN-CONTAINING PROTEIN 2-RELATED"/>
    <property type="match status" value="1"/>
</dbReference>
<organism evidence="4 5">
    <name type="scientific">Salvelinus namaycush</name>
    <name type="common">Lake trout</name>
    <name type="synonym">Salmo namaycush</name>
    <dbReference type="NCBI Taxonomy" id="8040"/>
    <lineage>
        <taxon>Eukaryota</taxon>
        <taxon>Metazoa</taxon>
        <taxon>Chordata</taxon>
        <taxon>Craniata</taxon>
        <taxon>Vertebrata</taxon>
        <taxon>Euteleostomi</taxon>
        <taxon>Actinopterygii</taxon>
        <taxon>Neopterygii</taxon>
        <taxon>Teleostei</taxon>
        <taxon>Protacanthopterygii</taxon>
        <taxon>Salmoniformes</taxon>
        <taxon>Salmonidae</taxon>
        <taxon>Salmoninae</taxon>
        <taxon>Salvelinus</taxon>
    </lineage>
</organism>
<feature type="region of interest" description="Disordered" evidence="3">
    <location>
        <begin position="541"/>
        <end position="572"/>
    </location>
</feature>
<feature type="region of interest" description="Disordered" evidence="3">
    <location>
        <begin position="1"/>
        <end position="194"/>
    </location>
</feature>
<evidence type="ECO:0000313" key="5">
    <source>
        <dbReference type="RefSeq" id="XP_038816698.1"/>
    </source>
</evidence>
<dbReference type="AlphaFoldDB" id="A0A8U0P2B7"/>
<feature type="compositionally biased region" description="Low complexity" evidence="3">
    <location>
        <begin position="174"/>
        <end position="194"/>
    </location>
</feature>
<feature type="compositionally biased region" description="Polar residues" evidence="3">
    <location>
        <begin position="735"/>
        <end position="746"/>
    </location>
</feature>
<evidence type="ECO:0000256" key="3">
    <source>
        <dbReference type="SAM" id="MobiDB-lite"/>
    </source>
</evidence>
<proteinExistence type="inferred from homology"/>
<protein>
    <submittedName>
        <fullName evidence="5">Serine-rich coiled-coil domain-containing protein 2</fullName>
    </submittedName>
</protein>
<evidence type="ECO:0000256" key="2">
    <source>
        <dbReference type="ARBA" id="ARBA00023054"/>
    </source>
</evidence>
<sequence length="806" mass="87859">MEEKTPIKLAMVSRLPKFGVRPTTGVTSPLPNGTTPSPQDSKTTPPARPNGVVRASSFSLKWRKDGGSTPTTPTSLEDDACPKEGEDKPKTPHSTWGREIKKPSPSTPKRVRRSGSSESSTSSPRAIPRQAAKTSPKAGPRQGQSNSFSGGPKLGQNGATDGPGQSGSGLVRPRASSSSPRSSSRDSLSQSSDSLKSLTLDNMVRSQSFTHFKQIPSPTNLPMARSFSFNRAVELAKPLANTQLQPPRTNHIRPHQLSNGRQGLGMGLGLGTGLGGLQYPRSLSSAGSPSTTPSALKKPLLPNCVLNKPSALGYRLTRPGQVKQQKPLFTGRVKGEVRAGGVGDGVRAESPPLTLTPDPHSDSDRTSGGQLRGTGEGLEDMSLSSASSLSRGDTSEEFLDDFNNLADGDVPDNRTRDSTATQTRLRSFLNETMDWNEMGLSGRKEEVVVRTVLDILPPERGDFLQGSSLELSPSNSSGGTYMWDEEDLEPLGPRTHPCESYDDSDRLNSMDILNNLDPLEPADLEDDDLMLDVDLPEDGSLRTQTTVAPDADEMAHSDRSERGGRKGHWRRRQPRWNGLDHFHNDNRGPVFQQYEGYTCHGGFMVGPRPLPPVGRHDGYLGALDELTLKHMAQDCSSVKNKLLKLNSLLQMEDGGPEVVKEGEEVEEDNSTTIQLEELMKEVRELREELRDKDRTITQLTRQQQASAHADQPGSCHCHQRPPSLEEDRQTHQDKATQTPWRGQGNSHAGVPPAPFLSPWQSQYHGPPRTSMPQRRQTSNTTAFQPQPPRAPHPGKTSKNSPHRGPQ</sequence>
<feature type="region of interest" description="Disordered" evidence="3">
    <location>
        <begin position="693"/>
        <end position="806"/>
    </location>
</feature>
<dbReference type="GO" id="GO:0015630">
    <property type="term" value="C:microtubule cytoskeleton"/>
    <property type="evidence" value="ECO:0007669"/>
    <property type="project" value="TreeGrafter"/>
</dbReference>
<name>A0A8U0P2B7_SALNM</name>
<dbReference type="PANTHER" id="PTHR22461:SF2">
    <property type="entry name" value="SERINE-RICH COILED-COIL DOMAIN-CONTAINING PROTEIN 2"/>
    <property type="match status" value="1"/>
</dbReference>
<feature type="compositionally biased region" description="Polar residues" evidence="3">
    <location>
        <begin position="696"/>
        <end position="706"/>
    </location>
</feature>
<dbReference type="InterPro" id="IPR029627">
    <property type="entry name" value="CCSER"/>
</dbReference>
<feature type="compositionally biased region" description="Basic and acidic residues" evidence="3">
    <location>
        <begin position="80"/>
        <end position="102"/>
    </location>
</feature>
<dbReference type="KEGG" id="snh:120017798"/>